<evidence type="ECO:0000256" key="1">
    <source>
        <dbReference type="ARBA" id="ARBA00007673"/>
    </source>
</evidence>
<dbReference type="Proteomes" id="UP001310594">
    <property type="component" value="Unassembled WGS sequence"/>
</dbReference>
<gene>
    <name evidence="4" type="ORF">LTR97_003491</name>
</gene>
<dbReference type="SUPFAM" id="SSF54506">
    <property type="entry name" value="Diaminopimelate epimerase-like"/>
    <property type="match status" value="1"/>
</dbReference>
<protein>
    <submittedName>
        <fullName evidence="4">Uncharacterized protein</fullName>
    </submittedName>
</protein>
<dbReference type="GO" id="GO:0016853">
    <property type="term" value="F:isomerase activity"/>
    <property type="evidence" value="ECO:0007669"/>
    <property type="project" value="UniProtKB-KW"/>
</dbReference>
<sequence length="421" mass="45768">MAFAPQAPRPHPKDVVANGNTRHLQEMHAYSNTPLATLIEPFGPQPFSDDNEIYQSGVTTLHVSQDTGGLPSASEREQYLITKAPSETSSSSSSSWKRSTDQLPICVVRSPGKLASAHNKKTFHAPSVSRPEKPSELAPELFTLETRLLTLNESFHGIPSSSTSTTTTPGLFTISRDYRKDKDADGQESTILFTNAADGRAVQFDLRADHIMPFLWVVWEGKPVARIKRVAMLRGWGITETIGRVVAKGWKLEEGTTSKTGRLLPSGAPTTIVNVHTSQSTYHVRISAVDVANPFIFVDQAILPPSLRASQPGEPQYVEFTESVLRVGVVLMGLAKSVEEAALTRGTPRIAVVTMPPLPHKTPAAVIPNVRVAAFSISKVRESLQMTGAVRLAVAAYTEGTIVHEIAQRATKLRHTGPYGR</sequence>
<keyword evidence="2" id="KW-0413">Isomerase</keyword>
<organism evidence="4 5">
    <name type="scientific">Elasticomyces elasticus</name>
    <dbReference type="NCBI Taxonomy" id="574655"/>
    <lineage>
        <taxon>Eukaryota</taxon>
        <taxon>Fungi</taxon>
        <taxon>Dikarya</taxon>
        <taxon>Ascomycota</taxon>
        <taxon>Pezizomycotina</taxon>
        <taxon>Dothideomycetes</taxon>
        <taxon>Dothideomycetidae</taxon>
        <taxon>Mycosphaerellales</taxon>
        <taxon>Teratosphaeriaceae</taxon>
        <taxon>Elasticomyces</taxon>
    </lineage>
</organism>
<comment type="caution">
    <text evidence="4">The sequence shown here is derived from an EMBL/GenBank/DDBJ whole genome shotgun (WGS) entry which is preliminary data.</text>
</comment>
<dbReference type="Pfam" id="PF04303">
    <property type="entry name" value="PrpF"/>
    <property type="match status" value="1"/>
</dbReference>
<accession>A0AAN7WBF5</accession>
<comment type="similarity">
    <text evidence="1">Belongs to the PrpF family.</text>
</comment>
<dbReference type="EMBL" id="JAVRQU010000005">
    <property type="protein sequence ID" value="KAK5702546.1"/>
    <property type="molecule type" value="Genomic_DNA"/>
</dbReference>
<evidence type="ECO:0000256" key="3">
    <source>
        <dbReference type="SAM" id="MobiDB-lite"/>
    </source>
</evidence>
<proteinExistence type="inferred from homology"/>
<evidence type="ECO:0000313" key="5">
    <source>
        <dbReference type="Proteomes" id="UP001310594"/>
    </source>
</evidence>
<dbReference type="PANTHER" id="PTHR43709:SF2">
    <property type="entry name" value="DUF453 DOMAIN PROTEIN (AFU_ORTHOLOGUE AFUA_6G00360)"/>
    <property type="match status" value="1"/>
</dbReference>
<reference evidence="4" key="1">
    <citation type="submission" date="2023-08" db="EMBL/GenBank/DDBJ databases">
        <title>Black Yeasts Isolated from many extreme environments.</title>
        <authorList>
            <person name="Coleine C."/>
            <person name="Stajich J.E."/>
            <person name="Selbmann L."/>
        </authorList>
    </citation>
    <scope>NUCLEOTIDE SEQUENCE</scope>
    <source>
        <strain evidence="4">CCFEE 5810</strain>
    </source>
</reference>
<evidence type="ECO:0000313" key="4">
    <source>
        <dbReference type="EMBL" id="KAK5702546.1"/>
    </source>
</evidence>
<feature type="region of interest" description="Disordered" evidence="3">
    <location>
        <begin position="1"/>
        <end position="25"/>
    </location>
</feature>
<dbReference type="AlphaFoldDB" id="A0AAN7WBF5"/>
<dbReference type="InterPro" id="IPR007400">
    <property type="entry name" value="PrpF-like"/>
</dbReference>
<evidence type="ECO:0000256" key="2">
    <source>
        <dbReference type="ARBA" id="ARBA00023235"/>
    </source>
</evidence>
<dbReference type="Gene3D" id="3.10.310.10">
    <property type="entry name" value="Diaminopimelate Epimerase, Chain A, domain 1"/>
    <property type="match status" value="1"/>
</dbReference>
<dbReference type="PANTHER" id="PTHR43709">
    <property type="entry name" value="ACONITATE ISOMERASE-RELATED"/>
    <property type="match status" value="1"/>
</dbReference>
<name>A0AAN7WBF5_9PEZI</name>